<dbReference type="GO" id="GO:0004518">
    <property type="term" value="F:nuclease activity"/>
    <property type="evidence" value="ECO:0007669"/>
    <property type="project" value="UniProtKB-KW"/>
</dbReference>
<keyword evidence="7" id="KW-0539">Nucleus</keyword>
<comment type="subcellular location">
    <subcellularLocation>
        <location evidence="2">Nucleus</location>
    </subcellularLocation>
</comment>
<dbReference type="Pfam" id="PF13359">
    <property type="entry name" value="DDE_Tnp_4"/>
    <property type="match status" value="1"/>
</dbReference>
<evidence type="ECO:0000256" key="5">
    <source>
        <dbReference type="ARBA" id="ARBA00022723"/>
    </source>
</evidence>
<evidence type="ECO:0000256" key="3">
    <source>
        <dbReference type="ARBA" id="ARBA00006958"/>
    </source>
</evidence>
<dbReference type="PANTHER" id="PTHR22930">
    <property type="match status" value="1"/>
</dbReference>
<evidence type="ECO:0000256" key="7">
    <source>
        <dbReference type="ARBA" id="ARBA00023242"/>
    </source>
</evidence>
<reference evidence="9" key="1">
    <citation type="journal article" date="2023" name="Front. Mar. Sci.">
        <title>A new Merluccius polli reference genome to investigate the effects of global change in West African waters.</title>
        <authorList>
            <person name="Mateo J.L."/>
            <person name="Blanco-Fernandez C."/>
            <person name="Garcia-Vazquez E."/>
            <person name="Machado-Schiaffino G."/>
        </authorList>
    </citation>
    <scope>NUCLEOTIDE SEQUENCE</scope>
    <source>
        <strain evidence="9">C29</strain>
        <tissue evidence="9">Fin</tissue>
    </source>
</reference>
<evidence type="ECO:0000256" key="4">
    <source>
        <dbReference type="ARBA" id="ARBA00022722"/>
    </source>
</evidence>
<comment type="caution">
    <text evidence="9">The sequence shown here is derived from an EMBL/GenBank/DDBJ whole genome shotgun (WGS) entry which is preliminary data.</text>
</comment>
<dbReference type="AlphaFoldDB" id="A0AA47NPE6"/>
<comment type="similarity">
    <text evidence="3">Belongs to the HARBI1 family.</text>
</comment>
<proteinExistence type="inferred from homology"/>
<evidence type="ECO:0000313" key="10">
    <source>
        <dbReference type="Proteomes" id="UP001174136"/>
    </source>
</evidence>
<organism evidence="9 10">
    <name type="scientific">Merluccius polli</name>
    <name type="common">Benguela hake</name>
    <name type="synonym">Merluccius cadenati</name>
    <dbReference type="NCBI Taxonomy" id="89951"/>
    <lineage>
        <taxon>Eukaryota</taxon>
        <taxon>Metazoa</taxon>
        <taxon>Chordata</taxon>
        <taxon>Craniata</taxon>
        <taxon>Vertebrata</taxon>
        <taxon>Euteleostomi</taxon>
        <taxon>Actinopterygii</taxon>
        <taxon>Neopterygii</taxon>
        <taxon>Teleostei</taxon>
        <taxon>Neoteleostei</taxon>
        <taxon>Acanthomorphata</taxon>
        <taxon>Zeiogadaria</taxon>
        <taxon>Gadariae</taxon>
        <taxon>Gadiformes</taxon>
        <taxon>Gadoidei</taxon>
        <taxon>Merlucciidae</taxon>
        <taxon>Merluccius</taxon>
    </lineage>
</organism>
<feature type="domain" description="DDE Tnp4" evidence="8">
    <location>
        <begin position="149"/>
        <end position="313"/>
    </location>
</feature>
<dbReference type="InterPro" id="IPR045249">
    <property type="entry name" value="HARBI1-like"/>
</dbReference>
<dbReference type="GO" id="GO:0046872">
    <property type="term" value="F:metal ion binding"/>
    <property type="evidence" value="ECO:0007669"/>
    <property type="project" value="UniProtKB-KW"/>
</dbReference>
<keyword evidence="4" id="KW-0540">Nuclease</keyword>
<gene>
    <name evidence="9" type="primary">HARBI1_55</name>
    <name evidence="9" type="ORF">N1851_031401</name>
</gene>
<keyword evidence="6" id="KW-0378">Hydrolase</keyword>
<dbReference type="GO" id="GO:0016787">
    <property type="term" value="F:hydrolase activity"/>
    <property type="evidence" value="ECO:0007669"/>
    <property type="project" value="UniProtKB-KW"/>
</dbReference>
<sequence length="394" mass="45069">MAANNILGAALNASHCASWRPRLLPRGIRRKHPANDRTGFKELLRMTSKDFDFLLEQVCMRDITTAVVERPTPSCFYPSIPKCETFKSLGFQYRMGTTTVSQIVLSSCEALYEVMKEDYLKTPTSEAAWRAIAADFFEKWQYPNCLGALDGKHIYIQPPGHSGSTFHNYKGRFSVVLMAVVDAHYRFVYVSVGAQGRLSDGGLFAHSDLRRAMEAGLLNVPPPEPLPNTDTVMPYMLVADDAFPLRTDLQKPFPYRQLDHDQRIYNYRLSRARRVVENAFGILANRLRVFRTTISLDPDKVVKITLASCVIHNFLRAHRSEPYMPPTLTDRETQGRTGHWAYRANSRQEAQGTFHDLANNRARNPTQRAKDLRDMMKEYFNSPEGQVPWQEHHI</sequence>
<evidence type="ECO:0000256" key="2">
    <source>
        <dbReference type="ARBA" id="ARBA00004123"/>
    </source>
</evidence>
<comment type="cofactor">
    <cofactor evidence="1">
        <name>a divalent metal cation</name>
        <dbReference type="ChEBI" id="CHEBI:60240"/>
    </cofactor>
</comment>
<name>A0AA47NPE6_MERPO</name>
<dbReference type="Proteomes" id="UP001174136">
    <property type="component" value="Unassembled WGS sequence"/>
</dbReference>
<evidence type="ECO:0000256" key="6">
    <source>
        <dbReference type="ARBA" id="ARBA00022801"/>
    </source>
</evidence>
<accession>A0AA47NPE6</accession>
<dbReference type="EMBL" id="JAOPHQ010006005">
    <property type="protein sequence ID" value="KAK0133221.1"/>
    <property type="molecule type" value="Genomic_DNA"/>
</dbReference>
<evidence type="ECO:0000313" key="9">
    <source>
        <dbReference type="EMBL" id="KAK0133221.1"/>
    </source>
</evidence>
<dbReference type="PANTHER" id="PTHR22930:SF258">
    <property type="entry name" value="PROTEIN ALP1-LIKE ISOFORM X1"/>
    <property type="match status" value="1"/>
</dbReference>
<dbReference type="InterPro" id="IPR027806">
    <property type="entry name" value="HARBI1_dom"/>
</dbReference>
<keyword evidence="5" id="KW-0479">Metal-binding</keyword>
<evidence type="ECO:0000256" key="1">
    <source>
        <dbReference type="ARBA" id="ARBA00001968"/>
    </source>
</evidence>
<dbReference type="GO" id="GO:0005634">
    <property type="term" value="C:nucleus"/>
    <property type="evidence" value="ECO:0007669"/>
    <property type="project" value="UniProtKB-SubCell"/>
</dbReference>
<keyword evidence="10" id="KW-1185">Reference proteome</keyword>
<evidence type="ECO:0000259" key="8">
    <source>
        <dbReference type="Pfam" id="PF13359"/>
    </source>
</evidence>
<protein>
    <submittedName>
        <fullName evidence="9">Nuclease HARBI1</fullName>
    </submittedName>
</protein>